<organism evidence="2 3">
    <name type="scientific">Trichodelitschia bisporula</name>
    <dbReference type="NCBI Taxonomy" id="703511"/>
    <lineage>
        <taxon>Eukaryota</taxon>
        <taxon>Fungi</taxon>
        <taxon>Dikarya</taxon>
        <taxon>Ascomycota</taxon>
        <taxon>Pezizomycotina</taxon>
        <taxon>Dothideomycetes</taxon>
        <taxon>Dothideomycetes incertae sedis</taxon>
        <taxon>Phaeotrichales</taxon>
        <taxon>Phaeotrichaceae</taxon>
        <taxon>Trichodelitschia</taxon>
    </lineage>
</organism>
<sequence>MPLLLCYPLRPSPICPAMLHPSALLSITIPAKASKTQKLKRPFQPHSASSFRAHAVETPSVPHNLDAQHDHRRQTNGVNSISQRRATYFAPSAHRPATMRSLTTTAFGTAAQLKRPPLRASAPQSDEQVLRRVHICSGAWYKSSRWAGATHGYMRSVEESGTVLHSLESSAFQSPLCRRGRPS</sequence>
<name>A0A6G1I709_9PEZI</name>
<accession>A0A6G1I709</accession>
<feature type="region of interest" description="Disordered" evidence="1">
    <location>
        <begin position="63"/>
        <end position="82"/>
    </location>
</feature>
<evidence type="ECO:0000256" key="1">
    <source>
        <dbReference type="SAM" id="MobiDB-lite"/>
    </source>
</evidence>
<gene>
    <name evidence="2" type="ORF">EJ06DRAFT_301081</name>
</gene>
<protein>
    <submittedName>
        <fullName evidence="2">Uncharacterized protein</fullName>
    </submittedName>
</protein>
<dbReference type="EMBL" id="ML996689">
    <property type="protein sequence ID" value="KAF2403971.1"/>
    <property type="molecule type" value="Genomic_DNA"/>
</dbReference>
<dbReference type="AlphaFoldDB" id="A0A6G1I709"/>
<reference evidence="2" key="1">
    <citation type="journal article" date="2020" name="Stud. Mycol.">
        <title>101 Dothideomycetes genomes: a test case for predicting lifestyles and emergence of pathogens.</title>
        <authorList>
            <person name="Haridas S."/>
            <person name="Albert R."/>
            <person name="Binder M."/>
            <person name="Bloem J."/>
            <person name="Labutti K."/>
            <person name="Salamov A."/>
            <person name="Andreopoulos B."/>
            <person name="Baker S."/>
            <person name="Barry K."/>
            <person name="Bills G."/>
            <person name="Bluhm B."/>
            <person name="Cannon C."/>
            <person name="Castanera R."/>
            <person name="Culley D."/>
            <person name="Daum C."/>
            <person name="Ezra D."/>
            <person name="Gonzalez J."/>
            <person name="Henrissat B."/>
            <person name="Kuo A."/>
            <person name="Liang C."/>
            <person name="Lipzen A."/>
            <person name="Lutzoni F."/>
            <person name="Magnuson J."/>
            <person name="Mondo S."/>
            <person name="Nolan M."/>
            <person name="Ohm R."/>
            <person name="Pangilinan J."/>
            <person name="Park H.-J."/>
            <person name="Ramirez L."/>
            <person name="Alfaro M."/>
            <person name="Sun H."/>
            <person name="Tritt A."/>
            <person name="Yoshinaga Y."/>
            <person name="Zwiers L.-H."/>
            <person name="Turgeon B."/>
            <person name="Goodwin S."/>
            <person name="Spatafora J."/>
            <person name="Crous P."/>
            <person name="Grigoriev I."/>
        </authorList>
    </citation>
    <scope>NUCLEOTIDE SEQUENCE</scope>
    <source>
        <strain evidence="2">CBS 262.69</strain>
    </source>
</reference>
<proteinExistence type="predicted"/>
<dbReference type="Proteomes" id="UP000799640">
    <property type="component" value="Unassembled WGS sequence"/>
</dbReference>
<evidence type="ECO:0000313" key="3">
    <source>
        <dbReference type="Proteomes" id="UP000799640"/>
    </source>
</evidence>
<evidence type="ECO:0000313" key="2">
    <source>
        <dbReference type="EMBL" id="KAF2403971.1"/>
    </source>
</evidence>
<keyword evidence="3" id="KW-1185">Reference proteome</keyword>